<evidence type="ECO:0000313" key="2">
    <source>
        <dbReference type="EMBL" id="MBT1688891.1"/>
    </source>
</evidence>
<comment type="caution">
    <text evidence="2">The sequence shown here is derived from an EMBL/GenBank/DDBJ whole genome shotgun (WGS) entry which is preliminary data.</text>
</comment>
<dbReference type="SUPFAM" id="SSF117070">
    <property type="entry name" value="LEA14-like"/>
    <property type="match status" value="1"/>
</dbReference>
<dbReference type="Proteomes" id="UP001319180">
    <property type="component" value="Unassembled WGS sequence"/>
</dbReference>
<evidence type="ECO:0000313" key="3">
    <source>
        <dbReference type="Proteomes" id="UP001319180"/>
    </source>
</evidence>
<feature type="transmembrane region" description="Helical" evidence="1">
    <location>
        <begin position="6"/>
        <end position="24"/>
    </location>
</feature>
<reference evidence="2 3" key="1">
    <citation type="submission" date="2021-05" db="EMBL/GenBank/DDBJ databases">
        <title>A Polyphasic approach of four new species of the genus Ohtaekwangia: Ohtaekwangia histidinii sp. nov., Ohtaekwangia cretensis sp. nov., Ohtaekwangia indiensis sp. nov., Ohtaekwangia reichenbachii sp. nov. from diverse environment.</title>
        <authorList>
            <person name="Octaviana S."/>
        </authorList>
    </citation>
    <scope>NUCLEOTIDE SEQUENCE [LARGE SCALE GENOMIC DNA]</scope>
    <source>
        <strain evidence="2 3">PWU37</strain>
    </source>
</reference>
<accession>A0AAP2DBD6</accession>
<keyword evidence="3" id="KW-1185">Reference proteome</keyword>
<sequence>MAIGNYVMMGAGAVALVFGARYVMRLNRLSSELEVVTKVSIYRVTISGIDLRIEVTLKNPSGGSVSVKHPFVKIMHGESTLASSAMKDTDMQIPKFSEVTLDPVILNVGFLPLATSAPALLREYRKTGQLTITARTVTTINNSIPFTKNDSIKLGTGIPA</sequence>
<keyword evidence="1" id="KW-0812">Transmembrane</keyword>
<dbReference type="EMBL" id="JAHESC010000032">
    <property type="protein sequence ID" value="MBT1688891.1"/>
    <property type="molecule type" value="Genomic_DNA"/>
</dbReference>
<protein>
    <submittedName>
        <fullName evidence="2">Uncharacterized protein</fullName>
    </submittedName>
</protein>
<dbReference type="RefSeq" id="WP_254092118.1">
    <property type="nucleotide sequence ID" value="NZ_JAHESC010000032.1"/>
</dbReference>
<gene>
    <name evidence="2" type="ORF">KK078_20145</name>
</gene>
<organism evidence="2 3">
    <name type="scientific">Dawidia soli</name>
    <dbReference type="NCBI Taxonomy" id="2782352"/>
    <lineage>
        <taxon>Bacteria</taxon>
        <taxon>Pseudomonadati</taxon>
        <taxon>Bacteroidota</taxon>
        <taxon>Cytophagia</taxon>
        <taxon>Cytophagales</taxon>
        <taxon>Chryseotaleaceae</taxon>
        <taxon>Dawidia</taxon>
    </lineage>
</organism>
<evidence type="ECO:0000256" key="1">
    <source>
        <dbReference type="SAM" id="Phobius"/>
    </source>
</evidence>
<proteinExistence type="predicted"/>
<dbReference type="AlphaFoldDB" id="A0AAP2DBD6"/>
<dbReference type="Gene3D" id="2.60.40.1820">
    <property type="match status" value="1"/>
</dbReference>
<name>A0AAP2DBD6_9BACT</name>
<keyword evidence="1" id="KW-0472">Membrane</keyword>
<keyword evidence="1" id="KW-1133">Transmembrane helix</keyword>